<keyword evidence="3" id="KW-1185">Reference proteome</keyword>
<sequence>MTTRIPAAEMTGLYGGLVKRMARRMVGNVPDGVAVLWHNKKVMNFSLGVGRKVKKWDRCDENLKAFANMAVAAFVGCEFCLDYGYFEAHNKGLDVRKAREVPRWRESDAFTSLERDVMEYAEAMSSTPPTVTDELSARLLDALGPAALVELTAHIAFSNFATRSNIALGVRSEEYAASCDLAPLAVASTT</sequence>
<organism evidence="2 3">
    <name type="scientific">Rhodococcus artemisiae</name>
    <dbReference type="NCBI Taxonomy" id="714159"/>
    <lineage>
        <taxon>Bacteria</taxon>
        <taxon>Bacillati</taxon>
        <taxon>Actinomycetota</taxon>
        <taxon>Actinomycetes</taxon>
        <taxon>Mycobacteriales</taxon>
        <taxon>Nocardiaceae</taxon>
        <taxon>Rhodococcus</taxon>
    </lineage>
</organism>
<dbReference type="EMBL" id="JAUTXY010000004">
    <property type="protein sequence ID" value="MEE2057981.1"/>
    <property type="molecule type" value="Genomic_DNA"/>
</dbReference>
<evidence type="ECO:0000313" key="2">
    <source>
        <dbReference type="EMBL" id="MEE2057981.1"/>
    </source>
</evidence>
<dbReference type="RefSeq" id="WP_330133220.1">
    <property type="nucleotide sequence ID" value="NZ_JAUTXY010000004.1"/>
</dbReference>
<name>A0ABU7L8W3_9NOCA</name>
<comment type="caution">
    <text evidence="2">The sequence shown here is derived from an EMBL/GenBank/DDBJ whole genome shotgun (WGS) entry which is preliminary data.</text>
</comment>
<accession>A0ABU7L8W3</accession>
<dbReference type="Pfam" id="PF02627">
    <property type="entry name" value="CMD"/>
    <property type="match status" value="1"/>
</dbReference>
<dbReference type="PANTHER" id="PTHR34846:SF10">
    <property type="entry name" value="CYTOPLASMIC PROTEIN"/>
    <property type="match status" value="1"/>
</dbReference>
<evidence type="ECO:0000259" key="1">
    <source>
        <dbReference type="Pfam" id="PF02627"/>
    </source>
</evidence>
<feature type="domain" description="Carboxymuconolactone decarboxylase-like" evidence="1">
    <location>
        <begin position="56"/>
        <end position="123"/>
    </location>
</feature>
<evidence type="ECO:0000313" key="3">
    <source>
        <dbReference type="Proteomes" id="UP001336020"/>
    </source>
</evidence>
<proteinExistence type="predicted"/>
<dbReference type="InterPro" id="IPR003779">
    <property type="entry name" value="CMD-like"/>
</dbReference>
<dbReference type="SUPFAM" id="SSF69118">
    <property type="entry name" value="AhpD-like"/>
    <property type="match status" value="1"/>
</dbReference>
<dbReference type="InterPro" id="IPR029032">
    <property type="entry name" value="AhpD-like"/>
</dbReference>
<dbReference type="PANTHER" id="PTHR34846">
    <property type="entry name" value="4-CARBOXYMUCONOLACTONE DECARBOXYLASE FAMILY PROTEIN (AFU_ORTHOLOGUE AFUA_6G11590)"/>
    <property type="match status" value="1"/>
</dbReference>
<gene>
    <name evidence="2" type="ORF">Q7514_10650</name>
</gene>
<dbReference type="Proteomes" id="UP001336020">
    <property type="component" value="Unassembled WGS sequence"/>
</dbReference>
<protein>
    <submittedName>
        <fullName evidence="2">Carboxymuconolactone decarboxylase family protein</fullName>
    </submittedName>
</protein>
<reference evidence="2 3" key="1">
    <citation type="submission" date="2023-07" db="EMBL/GenBank/DDBJ databases">
        <authorList>
            <person name="Girao M."/>
            <person name="Carvalho M.F."/>
        </authorList>
    </citation>
    <scope>NUCLEOTIDE SEQUENCE [LARGE SCALE GENOMIC DNA]</scope>
    <source>
        <strain evidence="2 3">YIM65754</strain>
    </source>
</reference>
<dbReference type="Gene3D" id="1.20.1290.10">
    <property type="entry name" value="AhpD-like"/>
    <property type="match status" value="1"/>
</dbReference>